<dbReference type="Proteomes" id="UP000598297">
    <property type="component" value="Unassembled WGS sequence"/>
</dbReference>
<protein>
    <submittedName>
        <fullName evidence="2">Metal-dependent phosphohydrolase</fullName>
    </submittedName>
</protein>
<gene>
    <name evidence="2" type="ORF">GUY60_33965</name>
</gene>
<sequence length="213" mass="22856">MAPQRAPRTVDELMELLYSGQGAQRAPDRPEHPGHLDPPDLHQHALQIAALLRRSRPSDKELQVAGLVQDIGLLLHPDGSRASVTDDAATRTDAVADCIQLLLGGRVARLVRLHTPAERFLATREPGRELSPWASRTAGARGRVMAAAEAEAFARDPLAEDAVTLRQAAEAALVPGLDAGVLEDWRPVLALVAADRAAPPPRPAPGRAYPVRH</sequence>
<evidence type="ECO:0000313" key="3">
    <source>
        <dbReference type="Proteomes" id="UP000598297"/>
    </source>
</evidence>
<dbReference type="EMBL" id="JAAAHS010000471">
    <property type="protein sequence ID" value="NBE56353.1"/>
    <property type="molecule type" value="Genomic_DNA"/>
</dbReference>
<dbReference type="RefSeq" id="WP_161704948.1">
    <property type="nucleotide sequence ID" value="NZ_JAAAHS010000471.1"/>
</dbReference>
<dbReference type="Gene3D" id="1.10.3210.10">
    <property type="entry name" value="Hypothetical protein af1432"/>
    <property type="match status" value="1"/>
</dbReference>
<dbReference type="SUPFAM" id="SSF109604">
    <property type="entry name" value="HD-domain/PDEase-like"/>
    <property type="match status" value="1"/>
</dbReference>
<evidence type="ECO:0000313" key="2">
    <source>
        <dbReference type="EMBL" id="NBE56353.1"/>
    </source>
</evidence>
<dbReference type="OrthoDB" id="581608at2"/>
<keyword evidence="3" id="KW-1185">Reference proteome</keyword>
<comment type="caution">
    <text evidence="2">The sequence shown here is derived from an EMBL/GenBank/DDBJ whole genome shotgun (WGS) entry which is preliminary data.</text>
</comment>
<evidence type="ECO:0000256" key="1">
    <source>
        <dbReference type="SAM" id="MobiDB-lite"/>
    </source>
</evidence>
<name>A0A964UXY0_9ACTN</name>
<organism evidence="2 3">
    <name type="scientific">Streptomyces boluensis</name>
    <dbReference type="NCBI Taxonomy" id="1775135"/>
    <lineage>
        <taxon>Bacteria</taxon>
        <taxon>Bacillati</taxon>
        <taxon>Actinomycetota</taxon>
        <taxon>Actinomycetes</taxon>
        <taxon>Kitasatosporales</taxon>
        <taxon>Streptomycetaceae</taxon>
        <taxon>Streptomyces</taxon>
    </lineage>
</organism>
<feature type="compositionally biased region" description="Basic and acidic residues" evidence="1">
    <location>
        <begin position="26"/>
        <end position="40"/>
    </location>
</feature>
<proteinExistence type="predicted"/>
<dbReference type="AlphaFoldDB" id="A0A964UXY0"/>
<feature type="region of interest" description="Disordered" evidence="1">
    <location>
        <begin position="18"/>
        <end position="40"/>
    </location>
</feature>
<accession>A0A964UXY0</accession>
<reference evidence="2" key="1">
    <citation type="submission" date="2020-01" db="EMBL/GenBank/DDBJ databases">
        <title>Whole-genome analyses of novel actinobacteria.</title>
        <authorList>
            <person name="Sahin N."/>
        </authorList>
    </citation>
    <scope>NUCLEOTIDE SEQUENCE</scope>
    <source>
        <strain evidence="2">YC537</strain>
    </source>
</reference>